<name>A0AAV7ZRB5_9EUKA</name>
<comment type="caution">
    <text evidence="3">The sequence shown here is derived from an EMBL/GenBank/DDBJ whole genome shotgun (WGS) entry which is preliminary data.</text>
</comment>
<evidence type="ECO:0000313" key="4">
    <source>
        <dbReference type="Proteomes" id="UP001146793"/>
    </source>
</evidence>
<dbReference type="Proteomes" id="UP001146793">
    <property type="component" value="Unassembled WGS sequence"/>
</dbReference>
<evidence type="ECO:0000313" key="3">
    <source>
        <dbReference type="EMBL" id="KAJ3443012.1"/>
    </source>
</evidence>
<dbReference type="CDD" id="cd00876">
    <property type="entry name" value="Ras"/>
    <property type="match status" value="1"/>
</dbReference>
<keyword evidence="2" id="KW-0342">GTP-binding</keyword>
<dbReference type="AlphaFoldDB" id="A0AAV7ZRB5"/>
<dbReference type="InterPro" id="IPR020849">
    <property type="entry name" value="Small_GTPase_Ras-type"/>
</dbReference>
<dbReference type="PANTHER" id="PTHR24070">
    <property type="entry name" value="RAS, DI-RAS, AND RHEB FAMILY MEMBERS OF SMALL GTPASE SUPERFAMILY"/>
    <property type="match status" value="1"/>
</dbReference>
<dbReference type="PROSITE" id="PS51421">
    <property type="entry name" value="RAS"/>
    <property type="match status" value="1"/>
</dbReference>
<proteinExistence type="predicted"/>
<dbReference type="SMART" id="SM00176">
    <property type="entry name" value="RAN"/>
    <property type="match status" value="1"/>
</dbReference>
<dbReference type="GO" id="GO:0003924">
    <property type="term" value="F:GTPase activity"/>
    <property type="evidence" value="ECO:0007669"/>
    <property type="project" value="InterPro"/>
</dbReference>
<reference evidence="3" key="1">
    <citation type="submission" date="2022-08" db="EMBL/GenBank/DDBJ databases">
        <title>Novel sulphate-reducing endosymbionts in the free-living metamonad Anaeramoeba.</title>
        <authorList>
            <person name="Jerlstrom-Hultqvist J."/>
            <person name="Cepicka I."/>
            <person name="Gallot-Lavallee L."/>
            <person name="Salas-Leiva D."/>
            <person name="Curtis B.A."/>
            <person name="Zahonova K."/>
            <person name="Pipaliya S."/>
            <person name="Dacks J."/>
            <person name="Roger A.J."/>
        </authorList>
    </citation>
    <scope>NUCLEOTIDE SEQUENCE</scope>
    <source>
        <strain evidence="3">Busselton2</strain>
    </source>
</reference>
<dbReference type="SMART" id="SM00175">
    <property type="entry name" value="RAB"/>
    <property type="match status" value="1"/>
</dbReference>
<dbReference type="GO" id="GO:0007165">
    <property type="term" value="P:signal transduction"/>
    <property type="evidence" value="ECO:0007669"/>
    <property type="project" value="InterPro"/>
</dbReference>
<gene>
    <name evidence="3" type="ORF">M0812_12769</name>
</gene>
<dbReference type="EMBL" id="JANTQA010000026">
    <property type="protein sequence ID" value="KAJ3443012.1"/>
    <property type="molecule type" value="Genomic_DNA"/>
</dbReference>
<dbReference type="NCBIfam" id="TIGR00231">
    <property type="entry name" value="small_GTP"/>
    <property type="match status" value="1"/>
</dbReference>
<dbReference type="InterPro" id="IPR001806">
    <property type="entry name" value="Small_GTPase"/>
</dbReference>
<dbReference type="SMART" id="SM00173">
    <property type="entry name" value="RAS"/>
    <property type="match status" value="1"/>
</dbReference>
<dbReference type="SUPFAM" id="SSF52540">
    <property type="entry name" value="P-loop containing nucleoside triphosphate hydrolases"/>
    <property type="match status" value="1"/>
</dbReference>
<protein>
    <submittedName>
        <fullName evidence="3">Ras-like protein</fullName>
    </submittedName>
</protein>
<dbReference type="PRINTS" id="PR00449">
    <property type="entry name" value="RASTRNSFRMNG"/>
</dbReference>
<evidence type="ECO:0000256" key="1">
    <source>
        <dbReference type="ARBA" id="ARBA00022741"/>
    </source>
</evidence>
<dbReference type="GO" id="GO:0005525">
    <property type="term" value="F:GTP binding"/>
    <property type="evidence" value="ECO:0007669"/>
    <property type="project" value="UniProtKB-KW"/>
</dbReference>
<dbReference type="Gene3D" id="3.40.50.300">
    <property type="entry name" value="P-loop containing nucleotide triphosphate hydrolases"/>
    <property type="match status" value="1"/>
</dbReference>
<organism evidence="3 4">
    <name type="scientific">Anaeramoeba flamelloides</name>
    <dbReference type="NCBI Taxonomy" id="1746091"/>
    <lineage>
        <taxon>Eukaryota</taxon>
        <taxon>Metamonada</taxon>
        <taxon>Anaeramoebidae</taxon>
        <taxon>Anaeramoeba</taxon>
    </lineage>
</organism>
<dbReference type="InterPro" id="IPR005225">
    <property type="entry name" value="Small_GTP-bd"/>
</dbReference>
<dbReference type="SMART" id="SM00174">
    <property type="entry name" value="RHO"/>
    <property type="match status" value="1"/>
</dbReference>
<dbReference type="GO" id="GO:0016020">
    <property type="term" value="C:membrane"/>
    <property type="evidence" value="ECO:0007669"/>
    <property type="project" value="InterPro"/>
</dbReference>
<sequence length="197" mass="22773">MSTQEVHKIVLVGGGAVGKTALSFQFIQGKFVEDYDPTIEERYRKVIVVDDKACLLMIMDTAGQEEFSTVKDRYFKEGEGFVVVFSLIVKSTIEEARKFHQRIVRHKGEEDSITVTCGNKCDLEDDRVVDSEDGEQLAEEFNSTYFETSALTQQNVNETFYELVRRIRKYKLSQIPEENETDQEPKTKKKKWFCTIL</sequence>
<dbReference type="FunFam" id="3.40.50.300:FF:001423">
    <property type="entry name" value="Ras family GTPase"/>
    <property type="match status" value="1"/>
</dbReference>
<keyword evidence="1" id="KW-0547">Nucleotide-binding</keyword>
<dbReference type="InterPro" id="IPR027417">
    <property type="entry name" value="P-loop_NTPase"/>
</dbReference>
<dbReference type="PROSITE" id="PS51420">
    <property type="entry name" value="RHO"/>
    <property type="match status" value="1"/>
</dbReference>
<evidence type="ECO:0000256" key="2">
    <source>
        <dbReference type="ARBA" id="ARBA00023134"/>
    </source>
</evidence>
<accession>A0AAV7ZRB5</accession>
<dbReference type="PROSITE" id="PS51419">
    <property type="entry name" value="RAB"/>
    <property type="match status" value="1"/>
</dbReference>
<dbReference type="Pfam" id="PF00071">
    <property type="entry name" value="Ras"/>
    <property type="match status" value="1"/>
</dbReference>